<organism evidence="2 3">
    <name type="scientific">Aeromonas veronii</name>
    <dbReference type="NCBI Taxonomy" id="654"/>
    <lineage>
        <taxon>Bacteria</taxon>
        <taxon>Pseudomonadati</taxon>
        <taxon>Pseudomonadota</taxon>
        <taxon>Gammaproteobacteria</taxon>
        <taxon>Aeromonadales</taxon>
        <taxon>Aeromonadaceae</taxon>
        <taxon>Aeromonas</taxon>
    </lineage>
</organism>
<accession>A0ABY3MGX8</accession>
<evidence type="ECO:0000313" key="3">
    <source>
        <dbReference type="Proteomes" id="UP000323129"/>
    </source>
</evidence>
<proteinExistence type="predicted"/>
<dbReference type="InterPro" id="IPR011604">
    <property type="entry name" value="PDDEXK-like_dom_sf"/>
</dbReference>
<sequence>MKPFTECIHDKTAVAEGVIATFEPMEPGIYRGIPSEAYHAGTGISKSALDLALLSGQHYRYYKIDGNPQKETIPFREGKILHKIVLEFADFEIEYAIEPQWPEDAYAGAEQMKAAIEAYNASLEKHPDQQVLVDAIEAYNLQLSPPVELGTSLADAEVAYCQLSDEFQTLGEDDKRTATALRACVRAYNDSLPKPLKTKGSYQAVLESYAQIGPKELERAKHISTLPDPLPLSGTKAEMAERIRSFNPAAKFLDELKEQFREAAGDRTIITHNEYIHALRYREAVLNHPEAAVLLDEGEAETSIYWRHPETGELLKCRPDWKRPDHVLVDLKFVRSASAAGFARDASAHNYHIQDGHYTDGYEAVSGHPGTLIFIAVEKDGPLGQDVYKPIMVGVYYYGQEDRRRGLELRDMALRNIITWRELDYYPGHDGMGEIAVPPYQAAAERHRIDLEEPFIPTLVEVQEPAEELPANLF</sequence>
<reference evidence="2 3" key="1">
    <citation type="submission" date="2017-08" db="EMBL/GenBank/DDBJ databases">
        <title>Aeromonas veronii bv sobria strain NS22 whole genome sequencing.</title>
        <authorList>
            <person name="Katharios P."/>
            <person name="Ha V.Q."/>
            <person name="Smyrli M."/>
        </authorList>
    </citation>
    <scope>NUCLEOTIDE SEQUENCE [LARGE SCALE GENOMIC DNA]</scope>
    <source>
        <strain evidence="2 3">NS22</strain>
    </source>
</reference>
<dbReference type="RefSeq" id="WP_115578135.1">
    <property type="nucleotide sequence ID" value="NZ_NMUS01000074.1"/>
</dbReference>
<comment type="caution">
    <text evidence="2">The sequence shown here is derived from an EMBL/GenBank/DDBJ whole genome shotgun (WGS) entry which is preliminary data.</text>
</comment>
<keyword evidence="3" id="KW-1185">Reference proteome</keyword>
<evidence type="ECO:0000313" key="2">
    <source>
        <dbReference type="EMBL" id="TYD41091.1"/>
    </source>
</evidence>
<feature type="domain" description="Putative exodeoxyribonuclease 8 PDDEXK-like" evidence="1">
    <location>
        <begin position="250"/>
        <end position="388"/>
    </location>
</feature>
<evidence type="ECO:0000259" key="1">
    <source>
        <dbReference type="Pfam" id="PF12684"/>
    </source>
</evidence>
<dbReference type="Gene3D" id="3.90.320.10">
    <property type="match status" value="2"/>
</dbReference>
<protein>
    <recommendedName>
        <fullName evidence="1">Putative exodeoxyribonuclease 8 PDDEXK-like domain-containing protein</fullName>
    </recommendedName>
</protein>
<name>A0ABY3MGX8_AERVE</name>
<dbReference type="Pfam" id="PF12684">
    <property type="entry name" value="DUF3799"/>
    <property type="match status" value="1"/>
</dbReference>
<dbReference type="Proteomes" id="UP000323129">
    <property type="component" value="Unassembled WGS sequence"/>
</dbReference>
<dbReference type="EMBL" id="NQMC01000078">
    <property type="protein sequence ID" value="TYD41091.1"/>
    <property type="molecule type" value="Genomic_DNA"/>
</dbReference>
<dbReference type="InterPro" id="IPR024432">
    <property type="entry name" value="Put_RecE_PDDEXK-like_dom"/>
</dbReference>
<gene>
    <name evidence="2" type="ORF">CJF24_19170</name>
</gene>